<feature type="compositionally biased region" description="Basic and acidic residues" evidence="1">
    <location>
        <begin position="1"/>
        <end position="16"/>
    </location>
</feature>
<gene>
    <name evidence="2" type="ORF">Anapl_14702</name>
</gene>
<keyword evidence="3" id="KW-1185">Reference proteome</keyword>
<proteinExistence type="predicted"/>
<accession>R0K3G9</accession>
<sequence length="439" mass="49868">MSRQLDYRNHEKHAEETAYGDHPQEQSLQGAGESRYGTLFYFIFKRYHEKQDIVQLNAIQMFQGLGHRILDICSCWLGQGKLRGNLVAAYDYLKGTCKGDRVKFSLTMLPRTHTWVYEAPDQGEEKKQALNKEKRARKLLKILGMVYGSIRNRFADNFGEKTYEHVLTSGDTEIRKLLLELSPQLCLFLESAALSGQMMITVVGSWAALCLQHALISGTCPLCIFLRHQDSKMQLQWKMCFWKASLAPSKLGLTPVSHLFWPKDDGTSTLFQVLQTKEALLLLSSSKSTKARPKPDTIDIRHTRFQLDNKEQEEACPTGVDKLDRAFCMQEPFISSCLHPSKYNGDNILEPTSSFAELLKGCFRRQIRRKKPGLKDNNPAREKFTPYRLLETSTPVGNLAESLADIKGLRTQCPLHAAQPLQCAEGSADWQCRLSQCLT</sequence>
<organism evidence="2 3">
    <name type="scientific">Anas platyrhynchos</name>
    <name type="common">Mallard</name>
    <name type="synonym">Anas boschas</name>
    <dbReference type="NCBI Taxonomy" id="8839"/>
    <lineage>
        <taxon>Eukaryota</taxon>
        <taxon>Metazoa</taxon>
        <taxon>Chordata</taxon>
        <taxon>Craniata</taxon>
        <taxon>Vertebrata</taxon>
        <taxon>Euteleostomi</taxon>
        <taxon>Archelosauria</taxon>
        <taxon>Archosauria</taxon>
        <taxon>Dinosauria</taxon>
        <taxon>Saurischia</taxon>
        <taxon>Theropoda</taxon>
        <taxon>Coelurosauria</taxon>
        <taxon>Aves</taxon>
        <taxon>Neognathae</taxon>
        <taxon>Galloanserae</taxon>
        <taxon>Anseriformes</taxon>
        <taxon>Anatidae</taxon>
        <taxon>Anatinae</taxon>
        <taxon>Anas</taxon>
    </lineage>
</organism>
<reference evidence="3" key="1">
    <citation type="journal article" date="2013" name="Nat. Genet.">
        <title>The duck genome and transcriptome provide insight into an avian influenza virus reservoir species.</title>
        <authorList>
            <person name="Huang Y."/>
            <person name="Li Y."/>
            <person name="Burt D.W."/>
            <person name="Chen H."/>
            <person name="Zhang Y."/>
            <person name="Qian W."/>
            <person name="Kim H."/>
            <person name="Gan S."/>
            <person name="Zhao Y."/>
            <person name="Li J."/>
            <person name="Yi K."/>
            <person name="Feng H."/>
            <person name="Zhu P."/>
            <person name="Li B."/>
            <person name="Liu Q."/>
            <person name="Fairley S."/>
            <person name="Magor K.E."/>
            <person name="Du Z."/>
            <person name="Hu X."/>
            <person name="Goodman L."/>
            <person name="Tafer H."/>
            <person name="Vignal A."/>
            <person name="Lee T."/>
            <person name="Kim K.W."/>
            <person name="Sheng Z."/>
            <person name="An Y."/>
            <person name="Searle S."/>
            <person name="Herrero J."/>
            <person name="Groenen M.A."/>
            <person name="Crooijmans R.P."/>
            <person name="Faraut T."/>
            <person name="Cai Q."/>
            <person name="Webster R.G."/>
            <person name="Aldridge J.R."/>
            <person name="Warren W.C."/>
            <person name="Bartschat S."/>
            <person name="Kehr S."/>
            <person name="Marz M."/>
            <person name="Stadler P.F."/>
            <person name="Smith J."/>
            <person name="Kraus R.H."/>
            <person name="Zhao Y."/>
            <person name="Ren L."/>
            <person name="Fei J."/>
            <person name="Morisson M."/>
            <person name="Kaiser P."/>
            <person name="Griffin D.K."/>
            <person name="Rao M."/>
            <person name="Pitel F."/>
            <person name="Wang J."/>
            <person name="Li N."/>
        </authorList>
    </citation>
    <scope>NUCLEOTIDE SEQUENCE [LARGE SCALE GENOMIC DNA]</scope>
</reference>
<name>R0K3G9_ANAPL</name>
<dbReference type="AlphaFoldDB" id="R0K3G9"/>
<dbReference type="Proteomes" id="UP000296049">
    <property type="component" value="Unassembled WGS sequence"/>
</dbReference>
<feature type="region of interest" description="Disordered" evidence="1">
    <location>
        <begin position="1"/>
        <end position="29"/>
    </location>
</feature>
<dbReference type="EMBL" id="KB742804">
    <property type="protein sequence ID" value="EOB04232.1"/>
    <property type="molecule type" value="Genomic_DNA"/>
</dbReference>
<evidence type="ECO:0000313" key="3">
    <source>
        <dbReference type="Proteomes" id="UP000296049"/>
    </source>
</evidence>
<evidence type="ECO:0000256" key="1">
    <source>
        <dbReference type="SAM" id="MobiDB-lite"/>
    </source>
</evidence>
<protein>
    <submittedName>
        <fullName evidence="2">Uncharacterized protein</fullName>
    </submittedName>
</protein>
<evidence type="ECO:0000313" key="2">
    <source>
        <dbReference type="EMBL" id="EOB04232.1"/>
    </source>
</evidence>